<organism evidence="2">
    <name type="scientific">Timema cristinae</name>
    <name type="common">Walking stick</name>
    <dbReference type="NCBI Taxonomy" id="61476"/>
    <lineage>
        <taxon>Eukaryota</taxon>
        <taxon>Metazoa</taxon>
        <taxon>Ecdysozoa</taxon>
        <taxon>Arthropoda</taxon>
        <taxon>Hexapoda</taxon>
        <taxon>Insecta</taxon>
        <taxon>Pterygota</taxon>
        <taxon>Neoptera</taxon>
        <taxon>Polyneoptera</taxon>
        <taxon>Phasmatodea</taxon>
        <taxon>Timematodea</taxon>
        <taxon>Timematoidea</taxon>
        <taxon>Timematidae</taxon>
        <taxon>Timema</taxon>
    </lineage>
</organism>
<proteinExistence type="predicted"/>
<sequence>MVPHSPFKRMRSHLFFYFPPLYPISVNKQRAWTGVSLVVLMNMKVAEVGTILVITFNIQPVPVMTDPEREVTNMSTETLSWLNKDLFQEVLQQSEQDLTITVTDVSAELAVGKGENYTSVLHRVRVTFKRDTSFDQESLSLIIKTLSDNKVMRMFYMNSHAYEKEDHFYKVLLPKIQRLIREKLDMERVQMLTARYYPTKRPEIIILEDLSKLGFRVADRRRGLDLNHCTLALQALARFHALTTVLVAEEPGMVENYPESYFSEDHRAINNMYLPRTYESLSDIVGGWPGFERFADKIRGKSDHIIGTLNKLVKPKEGAFNVLNHGDFWVNNMMFRYDEVTEEVKDIRLIDFQIIRYGSPALDLQCFLTTSPNDEVRETKVDQLLEEYHSALTDTLRLLGMSPDLYSLETLKKEFNDCSLFGLNNAVVVFCAVVADPSDRIDVDSLTEEMMKSGEQSNHLGKAFNGERFRNSFQKLLLYMEKRGILTMSEPILRYKRAHNTSLYMLTPRVHHHRHQKYLIADTKSISSLIPKESPTADTRRTP</sequence>
<dbReference type="SUPFAM" id="SSF56112">
    <property type="entry name" value="Protein kinase-like (PK-like)"/>
    <property type="match status" value="1"/>
</dbReference>
<dbReference type="AlphaFoldDB" id="A0A7R9DE58"/>
<evidence type="ECO:0000259" key="1">
    <source>
        <dbReference type="SMART" id="SM00587"/>
    </source>
</evidence>
<name>A0A7R9DE58_TIMCR</name>
<dbReference type="PANTHER" id="PTHR11012">
    <property type="entry name" value="PROTEIN KINASE-LIKE DOMAIN-CONTAINING"/>
    <property type="match status" value="1"/>
</dbReference>
<accession>A0A7R9DE58</accession>
<evidence type="ECO:0000313" key="2">
    <source>
        <dbReference type="EMBL" id="CAD7413081.1"/>
    </source>
</evidence>
<dbReference type="InterPro" id="IPR015897">
    <property type="entry name" value="CHK_kinase-like"/>
</dbReference>
<dbReference type="EMBL" id="OC323425">
    <property type="protein sequence ID" value="CAD7413081.1"/>
    <property type="molecule type" value="Genomic_DNA"/>
</dbReference>
<dbReference type="Gene3D" id="3.90.1200.10">
    <property type="match status" value="1"/>
</dbReference>
<protein>
    <recommendedName>
        <fullName evidence="1">CHK kinase-like domain-containing protein</fullName>
    </recommendedName>
</protein>
<dbReference type="PANTHER" id="PTHR11012:SF56">
    <property type="entry name" value="CHK KINASE-LIKE DOMAIN-CONTAINING PROTEIN-RELATED"/>
    <property type="match status" value="1"/>
</dbReference>
<gene>
    <name evidence="2" type="ORF">TCEB3V08_LOCUS11641</name>
</gene>
<dbReference type="Pfam" id="PF02958">
    <property type="entry name" value="EcKL"/>
    <property type="match status" value="1"/>
</dbReference>
<dbReference type="InterPro" id="IPR004119">
    <property type="entry name" value="EcKL"/>
</dbReference>
<reference evidence="2" key="1">
    <citation type="submission" date="2020-11" db="EMBL/GenBank/DDBJ databases">
        <authorList>
            <person name="Tran Van P."/>
        </authorList>
    </citation>
    <scope>NUCLEOTIDE SEQUENCE</scope>
</reference>
<dbReference type="SMART" id="SM00587">
    <property type="entry name" value="CHK"/>
    <property type="match status" value="1"/>
</dbReference>
<feature type="domain" description="CHK kinase-like" evidence="1">
    <location>
        <begin position="205"/>
        <end position="398"/>
    </location>
</feature>
<dbReference type="InterPro" id="IPR011009">
    <property type="entry name" value="Kinase-like_dom_sf"/>
</dbReference>